<evidence type="ECO:0000256" key="6">
    <source>
        <dbReference type="ARBA" id="ARBA00023157"/>
    </source>
</evidence>
<dbReference type="InterPro" id="IPR023753">
    <property type="entry name" value="FAD/NAD-binding_dom"/>
</dbReference>
<dbReference type="InterPro" id="IPR004099">
    <property type="entry name" value="Pyr_nucl-diS_OxRdtase_dimer"/>
</dbReference>
<dbReference type="SUPFAM" id="SSF51905">
    <property type="entry name" value="FAD/NAD(P)-binding domain"/>
    <property type="match status" value="1"/>
</dbReference>
<name>A0A6N3C0I3_9FIRM</name>
<dbReference type="GO" id="GO:0004148">
    <property type="term" value="F:dihydrolipoyl dehydrogenase (NADH) activity"/>
    <property type="evidence" value="ECO:0007669"/>
    <property type="project" value="UniProtKB-EC"/>
</dbReference>
<protein>
    <submittedName>
        <fullName evidence="14">Dihydrolipoyl dehydrogenase</fullName>
        <ecNumber evidence="14">1.8.1.4</ecNumber>
    </submittedName>
</protein>
<dbReference type="PROSITE" id="PS00076">
    <property type="entry name" value="PYRIDINE_REDOX_1"/>
    <property type="match status" value="1"/>
</dbReference>
<dbReference type="EC" id="1.8.1.4" evidence="14"/>
<feature type="domain" description="FAD/NAD(P)-binding" evidence="13">
    <location>
        <begin position="4"/>
        <end position="317"/>
    </location>
</feature>
<dbReference type="GO" id="GO:0050660">
    <property type="term" value="F:flavin adenine dinucleotide binding"/>
    <property type="evidence" value="ECO:0007669"/>
    <property type="project" value="TreeGrafter"/>
</dbReference>
<keyword evidence="9" id="KW-0520">NAD</keyword>
<keyword evidence="4" id="KW-0521">NADP</keyword>
<dbReference type="SUPFAM" id="SSF55424">
    <property type="entry name" value="FAD/NAD-linked reductases, dimerisation (C-terminal) domain"/>
    <property type="match status" value="1"/>
</dbReference>
<evidence type="ECO:0000256" key="10">
    <source>
        <dbReference type="PIRSR" id="PIRSR000350-4"/>
    </source>
</evidence>
<feature type="binding site" evidence="9">
    <location>
        <begin position="135"/>
        <end position="137"/>
    </location>
    <ligand>
        <name>FAD</name>
        <dbReference type="ChEBI" id="CHEBI:57692"/>
    </ligand>
</feature>
<evidence type="ECO:0000256" key="11">
    <source>
        <dbReference type="RuleBase" id="RU003691"/>
    </source>
</evidence>
<feature type="binding site" evidence="9">
    <location>
        <position position="267"/>
    </location>
    <ligand>
        <name>NAD(+)</name>
        <dbReference type="ChEBI" id="CHEBI:57540"/>
    </ligand>
</feature>
<evidence type="ECO:0000259" key="13">
    <source>
        <dbReference type="Pfam" id="PF07992"/>
    </source>
</evidence>
<dbReference type="EMBL" id="CACRUX010000046">
    <property type="protein sequence ID" value="VYU06453.1"/>
    <property type="molecule type" value="Genomic_DNA"/>
</dbReference>
<keyword evidence="5 11" id="KW-0560">Oxidoreductase</keyword>
<comment type="similarity">
    <text evidence="1 11">Belongs to the class-I pyridine nucleotide-disulfide oxidoreductase family.</text>
</comment>
<evidence type="ECO:0000256" key="7">
    <source>
        <dbReference type="ARBA" id="ARBA00023284"/>
    </source>
</evidence>
<keyword evidence="7 11" id="KW-0676">Redox-active center</keyword>
<evidence type="ECO:0000256" key="8">
    <source>
        <dbReference type="PIRSR" id="PIRSR000350-2"/>
    </source>
</evidence>
<accession>A0A6N3C0I3</accession>
<evidence type="ECO:0000256" key="3">
    <source>
        <dbReference type="ARBA" id="ARBA00022827"/>
    </source>
</evidence>
<keyword evidence="3 9" id="KW-0274">FAD</keyword>
<dbReference type="InterPro" id="IPR012999">
    <property type="entry name" value="Pyr_OxRdtase_I_AS"/>
</dbReference>
<feature type="binding site" evidence="9">
    <location>
        <position position="52"/>
    </location>
    <ligand>
        <name>FAD</name>
        <dbReference type="ChEBI" id="CHEBI:57692"/>
    </ligand>
</feature>
<organism evidence="14">
    <name type="scientific">Veillonella ratti</name>
    <dbReference type="NCBI Taxonomy" id="103892"/>
    <lineage>
        <taxon>Bacteria</taxon>
        <taxon>Bacillati</taxon>
        <taxon>Bacillota</taxon>
        <taxon>Negativicutes</taxon>
        <taxon>Veillonellales</taxon>
        <taxon>Veillonellaceae</taxon>
        <taxon>Veillonella</taxon>
    </lineage>
</organism>
<dbReference type="Pfam" id="PF07992">
    <property type="entry name" value="Pyr_redox_2"/>
    <property type="match status" value="1"/>
</dbReference>
<dbReference type="InterPro" id="IPR016156">
    <property type="entry name" value="FAD/NAD-linked_Rdtase_dimer_sf"/>
</dbReference>
<dbReference type="Pfam" id="PF02852">
    <property type="entry name" value="Pyr_redox_dim"/>
    <property type="match status" value="1"/>
</dbReference>
<comment type="cofactor">
    <cofactor evidence="9">
        <name>FAD</name>
        <dbReference type="ChEBI" id="CHEBI:57692"/>
    </cofactor>
    <text evidence="9">Binds 1 FAD per subunit.</text>
</comment>
<dbReference type="AlphaFoldDB" id="A0A6N3C0I3"/>
<dbReference type="PIRSF" id="PIRSF000350">
    <property type="entry name" value="Mercury_reductase_MerA"/>
    <property type="match status" value="1"/>
</dbReference>
<evidence type="ECO:0000256" key="2">
    <source>
        <dbReference type="ARBA" id="ARBA00022630"/>
    </source>
</evidence>
<feature type="domain" description="Pyridine nucleotide-disulphide oxidoreductase dimerisation" evidence="12">
    <location>
        <begin position="346"/>
        <end position="450"/>
    </location>
</feature>
<dbReference type="PRINTS" id="PR00411">
    <property type="entry name" value="PNDRDTASEI"/>
</dbReference>
<evidence type="ECO:0000256" key="4">
    <source>
        <dbReference type="ARBA" id="ARBA00022857"/>
    </source>
</evidence>
<feature type="binding site" evidence="9">
    <location>
        <position position="308"/>
    </location>
    <ligand>
        <name>FAD</name>
        <dbReference type="ChEBI" id="CHEBI:57692"/>
    </ligand>
</feature>
<dbReference type="PRINTS" id="PR00368">
    <property type="entry name" value="FADPNR"/>
</dbReference>
<dbReference type="RefSeq" id="WP_156704687.1">
    <property type="nucleotide sequence ID" value="NZ_CACRUX010000046.1"/>
</dbReference>
<dbReference type="GO" id="GO:0003955">
    <property type="term" value="F:NAD(P)H dehydrogenase (quinone) activity"/>
    <property type="evidence" value="ECO:0007669"/>
    <property type="project" value="TreeGrafter"/>
</dbReference>
<evidence type="ECO:0000256" key="9">
    <source>
        <dbReference type="PIRSR" id="PIRSR000350-3"/>
    </source>
</evidence>
<sequence length="454" mass="49072">MKSYDVIVIGFGKAGKTLAGKLAKSGKKVALIEKDAFMYGGTCINVGCIPSKRLITDAALSPDASFEEKAAYFKKSIEGKRQLTAALNQANYNKVAQAGAEIIDGVASFVDAKTINVKTADGDLTLTAEQFLINTGSTPVIPNIEGVRDPATGELQAGNKLYTSQTLMDLDELPERLTIVGGGYIGLEFASMFAEFGSKVTIIQDSDVFLPREDEDIVEVIREVISAKGVEVITGAAISAIKDGVVTYTADGATKELAGDAVLIATGRRPNPDELQAEKAGIKMTNRGAVETDEHLRTSVPNIWAAGDVVGKLQFTYISLDDYRIVLDDMMGNRQRTTENRGAFAYSVFIEPPFSRVGLNEKEAKAQGLEYRVLKMPANAIPKAKVLRETEGVLKALVAPNGKILGAQLFCAESHEMINMIKLAMDHDLGYEVLRDFIYNHPTMSESLNDLFAL</sequence>
<dbReference type="FunFam" id="3.30.390.30:FF:000001">
    <property type="entry name" value="Dihydrolipoyl dehydrogenase"/>
    <property type="match status" value="1"/>
</dbReference>
<evidence type="ECO:0000313" key="14">
    <source>
        <dbReference type="EMBL" id="VYU06453.1"/>
    </source>
</evidence>
<dbReference type="InterPro" id="IPR036188">
    <property type="entry name" value="FAD/NAD-bd_sf"/>
</dbReference>
<keyword evidence="2 11" id="KW-0285">Flavoprotein</keyword>
<dbReference type="PANTHER" id="PTHR43014:SF4">
    <property type="entry name" value="PYRIDINE NUCLEOTIDE-DISULFIDE OXIDOREDUCTASE RCLA-RELATED"/>
    <property type="match status" value="1"/>
</dbReference>
<feature type="binding site" evidence="9">
    <location>
        <begin position="181"/>
        <end position="188"/>
    </location>
    <ligand>
        <name>NAD(+)</name>
        <dbReference type="ChEBI" id="CHEBI:57540"/>
    </ligand>
</feature>
<reference evidence="14" key="1">
    <citation type="submission" date="2019-11" db="EMBL/GenBank/DDBJ databases">
        <authorList>
            <person name="Feng L."/>
        </authorList>
    </citation>
    <scope>NUCLEOTIDE SEQUENCE</scope>
    <source>
        <strain evidence="14">VrattiLFYP33</strain>
    </source>
</reference>
<dbReference type="PANTHER" id="PTHR43014">
    <property type="entry name" value="MERCURIC REDUCTASE"/>
    <property type="match status" value="1"/>
</dbReference>
<dbReference type="Gene3D" id="3.50.50.60">
    <property type="entry name" value="FAD/NAD(P)-binding domain"/>
    <property type="match status" value="2"/>
</dbReference>
<dbReference type="Gene3D" id="3.30.390.30">
    <property type="match status" value="1"/>
</dbReference>
<feature type="active site" description="Proton acceptor" evidence="8">
    <location>
        <position position="441"/>
    </location>
</feature>
<evidence type="ECO:0000256" key="1">
    <source>
        <dbReference type="ARBA" id="ARBA00007532"/>
    </source>
</evidence>
<proteinExistence type="inferred from homology"/>
<evidence type="ECO:0000259" key="12">
    <source>
        <dbReference type="Pfam" id="PF02852"/>
    </source>
</evidence>
<gene>
    <name evidence="14" type="primary">pdhD</name>
    <name evidence="14" type="ORF">VRLFYP33_01155</name>
</gene>
<dbReference type="InterPro" id="IPR001100">
    <property type="entry name" value="Pyr_nuc-diS_OxRdtase"/>
</dbReference>
<evidence type="ECO:0000256" key="5">
    <source>
        <dbReference type="ARBA" id="ARBA00023002"/>
    </source>
</evidence>
<keyword evidence="9" id="KW-0547">Nucleotide-binding</keyword>
<keyword evidence="6" id="KW-1015">Disulfide bond</keyword>
<feature type="disulfide bond" description="Redox-active" evidence="10">
    <location>
        <begin position="43"/>
        <end position="48"/>
    </location>
</feature>